<name>A0A9P6ENX1_9AGAR</name>
<evidence type="ECO:0000313" key="1">
    <source>
        <dbReference type="EMBL" id="KAF9532330.1"/>
    </source>
</evidence>
<dbReference type="EMBL" id="MU157832">
    <property type="protein sequence ID" value="KAF9532330.1"/>
    <property type="molecule type" value="Genomic_DNA"/>
</dbReference>
<comment type="caution">
    <text evidence="1">The sequence shown here is derived from an EMBL/GenBank/DDBJ whole genome shotgun (WGS) entry which is preliminary data.</text>
</comment>
<keyword evidence="2" id="KW-1185">Reference proteome</keyword>
<sequence length="226" mass="25203">MIQRGFTQGKYIFGKDVSLRVKWMGDFSSRIHLVAGKGSCAPVAVFDLITEISPTTNPAEIPAPYWLKFVIGHKHPGPDRSQPMIALIGAISFMQFSRSETPPADIPCPRAIPLARKTSLFSHGHPPLPYGSFHHPHEAWGGVEEERIGGFGLLVSEKPVFFTNGKNVAQKVADHRSVPSHVHHRPTLRRKQTFDDESIQGLTGQFRGKSFWLGQLTQQSQRFDSK</sequence>
<proteinExistence type="predicted"/>
<evidence type="ECO:0000313" key="2">
    <source>
        <dbReference type="Proteomes" id="UP000807306"/>
    </source>
</evidence>
<protein>
    <submittedName>
        <fullName evidence="1">Uncharacterized protein</fullName>
    </submittedName>
</protein>
<dbReference type="AlphaFoldDB" id="A0A9P6ENX1"/>
<reference evidence="1" key="1">
    <citation type="submission" date="2020-11" db="EMBL/GenBank/DDBJ databases">
        <authorList>
            <consortium name="DOE Joint Genome Institute"/>
            <person name="Ahrendt S."/>
            <person name="Riley R."/>
            <person name="Andreopoulos W."/>
            <person name="Labutti K."/>
            <person name="Pangilinan J."/>
            <person name="Ruiz-Duenas F.J."/>
            <person name="Barrasa J.M."/>
            <person name="Sanchez-Garcia M."/>
            <person name="Camarero S."/>
            <person name="Miyauchi S."/>
            <person name="Serrano A."/>
            <person name="Linde D."/>
            <person name="Babiker R."/>
            <person name="Drula E."/>
            <person name="Ayuso-Fernandez I."/>
            <person name="Pacheco R."/>
            <person name="Padilla G."/>
            <person name="Ferreira P."/>
            <person name="Barriuso J."/>
            <person name="Kellner H."/>
            <person name="Castanera R."/>
            <person name="Alfaro M."/>
            <person name="Ramirez L."/>
            <person name="Pisabarro A.G."/>
            <person name="Kuo A."/>
            <person name="Tritt A."/>
            <person name="Lipzen A."/>
            <person name="He G."/>
            <person name="Yan M."/>
            <person name="Ng V."/>
            <person name="Cullen D."/>
            <person name="Martin F."/>
            <person name="Rosso M.-N."/>
            <person name="Henrissat B."/>
            <person name="Hibbett D."/>
            <person name="Martinez A.T."/>
            <person name="Grigoriev I.V."/>
        </authorList>
    </citation>
    <scope>NUCLEOTIDE SEQUENCE</scope>
    <source>
        <strain evidence="1">CBS 506.95</strain>
    </source>
</reference>
<organism evidence="1 2">
    <name type="scientific">Crepidotus variabilis</name>
    <dbReference type="NCBI Taxonomy" id="179855"/>
    <lineage>
        <taxon>Eukaryota</taxon>
        <taxon>Fungi</taxon>
        <taxon>Dikarya</taxon>
        <taxon>Basidiomycota</taxon>
        <taxon>Agaricomycotina</taxon>
        <taxon>Agaricomycetes</taxon>
        <taxon>Agaricomycetidae</taxon>
        <taxon>Agaricales</taxon>
        <taxon>Agaricineae</taxon>
        <taxon>Crepidotaceae</taxon>
        <taxon>Crepidotus</taxon>
    </lineage>
</organism>
<gene>
    <name evidence="1" type="ORF">CPB83DRAFT_832943</name>
</gene>
<dbReference type="Proteomes" id="UP000807306">
    <property type="component" value="Unassembled WGS sequence"/>
</dbReference>
<accession>A0A9P6ENX1</accession>